<accession>A6IWU3</accession>
<evidence type="ECO:0000313" key="2">
    <source>
        <dbReference type="EMBL" id="EDM08779.1"/>
    </source>
</evidence>
<protein>
    <submittedName>
        <fullName evidence="2">RCG43123</fullName>
    </submittedName>
</protein>
<dbReference type="EMBL" id="CH473970">
    <property type="protein sequence ID" value="EDM08779.1"/>
    <property type="molecule type" value="Genomic_DNA"/>
</dbReference>
<evidence type="ECO:0000313" key="3">
    <source>
        <dbReference type="Proteomes" id="UP000234681"/>
    </source>
</evidence>
<feature type="region of interest" description="Disordered" evidence="1">
    <location>
        <begin position="1"/>
        <end position="24"/>
    </location>
</feature>
<name>A6IWU3_RAT</name>
<organism evidence="2 3">
    <name type="scientific">Rattus norvegicus</name>
    <name type="common">Rat</name>
    <dbReference type="NCBI Taxonomy" id="10116"/>
    <lineage>
        <taxon>Eukaryota</taxon>
        <taxon>Metazoa</taxon>
        <taxon>Chordata</taxon>
        <taxon>Craniata</taxon>
        <taxon>Vertebrata</taxon>
        <taxon>Euteleostomi</taxon>
        <taxon>Mammalia</taxon>
        <taxon>Eutheria</taxon>
        <taxon>Euarchontoglires</taxon>
        <taxon>Glires</taxon>
        <taxon>Rodentia</taxon>
        <taxon>Myomorpha</taxon>
        <taxon>Muroidea</taxon>
        <taxon>Muridae</taxon>
        <taxon>Murinae</taxon>
        <taxon>Rattus</taxon>
    </lineage>
</organism>
<dbReference type="Proteomes" id="UP000234681">
    <property type="component" value="Chromosome 16"/>
</dbReference>
<gene>
    <name evidence="2" type="ORF">rCG_43123</name>
</gene>
<evidence type="ECO:0000256" key="1">
    <source>
        <dbReference type="SAM" id="MobiDB-lite"/>
    </source>
</evidence>
<dbReference type="AlphaFoldDB" id="A6IWU3"/>
<proteinExistence type="predicted"/>
<sequence length="24" mass="2774">MMAQGSSWKMKNKDCISQRLSRST</sequence>
<reference evidence="2 3" key="1">
    <citation type="submission" date="2005-09" db="EMBL/GenBank/DDBJ databases">
        <authorList>
            <person name="Mural R.J."/>
            <person name="Li P.W."/>
            <person name="Adams M.D."/>
            <person name="Amanatides P.G."/>
            <person name="Baden-Tillson H."/>
            <person name="Barnstead M."/>
            <person name="Chin S.H."/>
            <person name="Dew I."/>
            <person name="Evans C.A."/>
            <person name="Ferriera S."/>
            <person name="Flanigan M."/>
            <person name="Fosler C."/>
            <person name="Glodek A."/>
            <person name="Gu Z."/>
            <person name="Holt R.A."/>
            <person name="Jennings D."/>
            <person name="Kraft C.L."/>
            <person name="Lu F."/>
            <person name="Nguyen T."/>
            <person name="Nusskern D.R."/>
            <person name="Pfannkoch C.M."/>
            <person name="Sitter C."/>
            <person name="Sutton G.G."/>
            <person name="Venter J.C."/>
            <person name="Wang Z."/>
            <person name="Woodage T."/>
            <person name="Zheng X.H."/>
            <person name="Zhong F."/>
        </authorList>
    </citation>
    <scope>NUCLEOTIDE SEQUENCE [LARGE SCALE GENOMIC DNA]</scope>
    <source>
        <strain>BN</strain>
        <strain evidence="3">Sprague-Dawley</strain>
    </source>
</reference>